<feature type="domain" description="Urate oxidase N-terminal" evidence="2">
    <location>
        <begin position="117"/>
        <end position="221"/>
    </location>
</feature>
<feature type="transmembrane region" description="Helical" evidence="1">
    <location>
        <begin position="207"/>
        <end position="228"/>
    </location>
</feature>
<protein>
    <submittedName>
        <fullName evidence="3">Unannotated protein</fullName>
    </submittedName>
</protein>
<accession>A0A6J6EJN8</accession>
<feature type="transmembrane region" description="Helical" evidence="1">
    <location>
        <begin position="248"/>
        <end position="268"/>
    </location>
</feature>
<dbReference type="EMBL" id="CAEZWE010000004">
    <property type="protein sequence ID" value="CAB4642674.1"/>
    <property type="molecule type" value="Genomic_DNA"/>
</dbReference>
<feature type="transmembrane region" description="Helical" evidence="1">
    <location>
        <begin position="34"/>
        <end position="58"/>
    </location>
</feature>
<sequence length="269" mass="29576">MSSHRALTQGEHLMLSALFDQAALHNFWFRYLHVLAGIAWIGLLYYFNFVQVPGLAAYGDEGKARNITITQIATRALWWFRWASIATLATGLLIIGVLPEYMENFMNHEGQVGANAKNVAITIGMILGITMAANVWMIIWKNQKVVIANATNVLNGQEADPNAATAGRRALLASRQNMIFSVSMLFFMVGAAHYYDSYFVATRSEAYTLLLIAVVIGALLQLNALGIFGGIKAGNKMLWPYESHKNAIITSVVLFVVLFVASTLTLGLV</sequence>
<dbReference type="AlphaFoldDB" id="A0A6J6EJN8"/>
<dbReference type="Pfam" id="PF06181">
    <property type="entry name" value="Urate_ox_N"/>
    <property type="match status" value="1"/>
</dbReference>
<organism evidence="3">
    <name type="scientific">freshwater metagenome</name>
    <dbReference type="NCBI Taxonomy" id="449393"/>
    <lineage>
        <taxon>unclassified sequences</taxon>
        <taxon>metagenomes</taxon>
        <taxon>ecological metagenomes</taxon>
    </lineage>
</organism>
<feature type="transmembrane region" description="Helical" evidence="1">
    <location>
        <begin position="178"/>
        <end position="195"/>
    </location>
</feature>
<feature type="transmembrane region" description="Helical" evidence="1">
    <location>
        <begin position="119"/>
        <end position="139"/>
    </location>
</feature>
<evidence type="ECO:0000313" key="3">
    <source>
        <dbReference type="EMBL" id="CAB4575454.1"/>
    </source>
</evidence>
<dbReference type="InterPro" id="IPR010389">
    <property type="entry name" value="Urate_ox_N"/>
</dbReference>
<evidence type="ECO:0000256" key="1">
    <source>
        <dbReference type="SAM" id="Phobius"/>
    </source>
</evidence>
<gene>
    <name evidence="3" type="ORF">UFOPK1704_00680</name>
    <name evidence="4" type="ORF">UFOPK2169_00228</name>
</gene>
<keyword evidence="1" id="KW-0812">Transmembrane</keyword>
<keyword evidence="1" id="KW-1133">Transmembrane helix</keyword>
<reference evidence="3" key="1">
    <citation type="submission" date="2020-05" db="EMBL/GenBank/DDBJ databases">
        <authorList>
            <person name="Chiriac C."/>
            <person name="Salcher M."/>
            <person name="Ghai R."/>
            <person name="Kavagutti S V."/>
        </authorList>
    </citation>
    <scope>NUCLEOTIDE SEQUENCE</scope>
</reference>
<feature type="transmembrane region" description="Helical" evidence="1">
    <location>
        <begin position="79"/>
        <end position="99"/>
    </location>
</feature>
<dbReference type="EMBL" id="CAEZTQ010000122">
    <property type="protein sequence ID" value="CAB4575454.1"/>
    <property type="molecule type" value="Genomic_DNA"/>
</dbReference>
<evidence type="ECO:0000313" key="4">
    <source>
        <dbReference type="EMBL" id="CAB4642674.1"/>
    </source>
</evidence>
<evidence type="ECO:0000259" key="2">
    <source>
        <dbReference type="Pfam" id="PF06181"/>
    </source>
</evidence>
<proteinExistence type="predicted"/>
<name>A0A6J6EJN8_9ZZZZ</name>
<keyword evidence="1" id="KW-0472">Membrane</keyword>